<dbReference type="Proteomes" id="UP000070319">
    <property type="component" value="Unassembled WGS sequence"/>
</dbReference>
<dbReference type="PANTHER" id="PTHR45632">
    <property type="entry name" value="LD33804P"/>
    <property type="match status" value="1"/>
</dbReference>
<dbReference type="Pfam" id="PF01344">
    <property type="entry name" value="Kelch_1"/>
    <property type="match status" value="1"/>
</dbReference>
<keyword evidence="2" id="KW-0677">Repeat</keyword>
<accession>A0A139LIN0</accession>
<reference evidence="3 4" key="1">
    <citation type="submission" date="2016-02" db="EMBL/GenBank/DDBJ databases">
        <authorList>
            <person name="Wen L."/>
            <person name="He K."/>
            <person name="Yang H."/>
        </authorList>
    </citation>
    <scope>NUCLEOTIDE SEQUENCE [LARGE SCALE GENOMIC DNA]</scope>
    <source>
        <strain evidence="3 4">KLE1704</strain>
    </source>
</reference>
<name>A0A139LIN0_9BACE</name>
<organism evidence="3">
    <name type="scientific">Bacteroides intestinalis</name>
    <dbReference type="NCBI Taxonomy" id="329854"/>
    <lineage>
        <taxon>Bacteria</taxon>
        <taxon>Pseudomonadati</taxon>
        <taxon>Bacteroidota</taxon>
        <taxon>Bacteroidia</taxon>
        <taxon>Bacteroidales</taxon>
        <taxon>Bacteroidaceae</taxon>
        <taxon>Bacteroides</taxon>
    </lineage>
</organism>
<evidence type="ECO:0000256" key="1">
    <source>
        <dbReference type="ARBA" id="ARBA00022441"/>
    </source>
</evidence>
<gene>
    <name evidence="3" type="ORF">HMPREF2531_02053</name>
</gene>
<dbReference type="InterPro" id="IPR006652">
    <property type="entry name" value="Kelch_1"/>
</dbReference>
<evidence type="ECO:0000313" key="4">
    <source>
        <dbReference type="Proteomes" id="UP000070319"/>
    </source>
</evidence>
<evidence type="ECO:0000313" key="3">
    <source>
        <dbReference type="EMBL" id="KXT51265.1"/>
    </source>
</evidence>
<dbReference type="SUPFAM" id="SSF117281">
    <property type="entry name" value="Kelch motif"/>
    <property type="match status" value="1"/>
</dbReference>
<dbReference type="PATRIC" id="fig|329854.7.peg.2091"/>
<dbReference type="Gene3D" id="2.120.10.80">
    <property type="entry name" value="Kelch-type beta propeller"/>
    <property type="match status" value="2"/>
</dbReference>
<sequence>MKYLPPTFATKNIVIKTSSEEKMNRLLFGMMLLAVGCLAGSCTDDDEYTQGVWMRRSDLDGVARGQASSFTIDNKGYLCCGFRGTNKTYLKDLWVYDINNDYWTQCADMPDEAQGRHSATAFALNGKGYITTGVQKNESTNLADTWEYDPNTDSWTRKDDFGGGARYGALAFSIGGYGYVGTGYNDNYLKDFYRFDPNAATGQQWTIVSGFGGYKRQYGTAFVIDDVAYICCGDNNGTLVDDLWKFDGSDWKQLRDIANNDSDEDYDDDYAITRAGTVSFVIDGRGYIATGTRSGVTSDYWVYDPEEDLWYGDSDDDYTPMTNVHNVSSGGSSRSYAVSFSTGKRGFVLSGSSGTSYFDDVYELLPYEQEDVD</sequence>
<evidence type="ECO:0000256" key="2">
    <source>
        <dbReference type="ARBA" id="ARBA00022737"/>
    </source>
</evidence>
<protein>
    <submittedName>
        <fullName evidence="3">Kelch repeat protein</fullName>
    </submittedName>
</protein>
<comment type="caution">
    <text evidence="3">The sequence shown here is derived from an EMBL/GenBank/DDBJ whole genome shotgun (WGS) entry which is preliminary data.</text>
</comment>
<dbReference type="EMBL" id="LTDF01000075">
    <property type="protein sequence ID" value="KXT51265.1"/>
    <property type="molecule type" value="Genomic_DNA"/>
</dbReference>
<dbReference type="PANTHER" id="PTHR45632:SF3">
    <property type="entry name" value="KELCH-LIKE PROTEIN 32"/>
    <property type="match status" value="1"/>
</dbReference>
<keyword evidence="1" id="KW-0880">Kelch repeat</keyword>
<dbReference type="AlphaFoldDB" id="A0A139LIN0"/>
<dbReference type="InterPro" id="IPR015915">
    <property type="entry name" value="Kelch-typ_b-propeller"/>
</dbReference>
<proteinExistence type="predicted"/>